<dbReference type="OrthoDB" id="2401965at2759"/>
<evidence type="ECO:0000256" key="1">
    <source>
        <dbReference type="ARBA" id="ARBA00007381"/>
    </source>
</evidence>
<comment type="caution">
    <text evidence="4">The sequence shown here is derived from an EMBL/GenBank/DDBJ whole genome shotgun (WGS) entry which is preliminary data.</text>
</comment>
<dbReference type="InterPro" id="IPR043129">
    <property type="entry name" value="ATPase_NBD"/>
</dbReference>
<dbReference type="Gene3D" id="3.30.420.40">
    <property type="match status" value="2"/>
</dbReference>
<dbReference type="GO" id="GO:0140662">
    <property type="term" value="F:ATP-dependent protein folding chaperone"/>
    <property type="evidence" value="ECO:0007669"/>
    <property type="project" value="InterPro"/>
</dbReference>
<dbReference type="PROSITE" id="PS01036">
    <property type="entry name" value="HSP70_3"/>
    <property type="match status" value="1"/>
</dbReference>
<evidence type="ECO:0000256" key="2">
    <source>
        <dbReference type="ARBA" id="ARBA00022741"/>
    </source>
</evidence>
<dbReference type="FunFam" id="3.90.640.10:FF:000003">
    <property type="entry name" value="Molecular chaperone DnaK"/>
    <property type="match status" value="1"/>
</dbReference>
<comment type="similarity">
    <text evidence="1">Belongs to the heat shock protein 70 family.</text>
</comment>
<dbReference type="PRINTS" id="PR00301">
    <property type="entry name" value="HEATSHOCK70"/>
</dbReference>
<dbReference type="Gene3D" id="3.90.640.10">
    <property type="entry name" value="Actin, Chain A, domain 4"/>
    <property type="match status" value="1"/>
</dbReference>
<reference evidence="4" key="1">
    <citation type="submission" date="2021-01" db="EMBL/GenBank/DDBJ databases">
        <authorList>
            <person name="Li R."/>
            <person name="Bekaert M."/>
        </authorList>
    </citation>
    <scope>NUCLEOTIDE SEQUENCE</scope>
    <source>
        <strain evidence="4">Farmed</strain>
    </source>
</reference>
<dbReference type="EMBL" id="CAHIKZ030002107">
    <property type="protein sequence ID" value="CAE1281249.1"/>
    <property type="molecule type" value="Genomic_DNA"/>
</dbReference>
<keyword evidence="5" id="KW-1185">Reference proteome</keyword>
<dbReference type="SUPFAM" id="SSF53067">
    <property type="entry name" value="Actin-like ATPase domain"/>
    <property type="match status" value="2"/>
</dbReference>
<keyword evidence="2" id="KW-0547">Nucleotide-binding</keyword>
<proteinExistence type="inferred from homology"/>
<dbReference type="PANTHER" id="PTHR19375">
    <property type="entry name" value="HEAT SHOCK PROTEIN 70KDA"/>
    <property type="match status" value="1"/>
</dbReference>
<protein>
    <submittedName>
        <fullName evidence="4">STCH</fullName>
    </submittedName>
</protein>
<evidence type="ECO:0000256" key="3">
    <source>
        <dbReference type="ARBA" id="ARBA00022840"/>
    </source>
</evidence>
<keyword evidence="3" id="KW-0067">ATP-binding</keyword>
<dbReference type="InterPro" id="IPR013126">
    <property type="entry name" value="Hsp_70_fam"/>
</dbReference>
<gene>
    <name evidence="4" type="ORF">SPHA_42773</name>
</gene>
<dbReference type="Pfam" id="PF00012">
    <property type="entry name" value="HSP70"/>
    <property type="match status" value="1"/>
</dbReference>
<dbReference type="GO" id="GO:0005524">
    <property type="term" value="F:ATP binding"/>
    <property type="evidence" value="ECO:0007669"/>
    <property type="project" value="UniProtKB-KW"/>
</dbReference>
<dbReference type="AlphaFoldDB" id="A0A812CVK6"/>
<sequence length="336" mass="37502">MTANDSLGRFLQRKHLQLFEKLYPFQVSLDEEGNARFHLRVNNSLMYIKPENIGSILIQTLVDAANKNLSIPAKKVVISVPAEFDDRQRNFTKKTATSLGLEVMRVINEPTAAAMAYGLHSVPSLRYIVVVDLGGGTLDVSLLNVQGGMFLTLAMAGNNHLGGQDFNQRLTKYLLDIINKRFGRSLTNKEDKQTLRLQVETVKLELTRQYTSNISMTISSFEGAPLFQETVSRTTFEDLNADLFSKVLEPIKTVLNITEMDKQEVHDIVLVGGSTRIPKIRELIRDYFNKEPNTSVEPDLAVAIGVSIQAGIIGGMWPLTVSAVERQTKVKKIHIS</sequence>
<dbReference type="PROSITE" id="PS00329">
    <property type="entry name" value="HSP70_2"/>
    <property type="match status" value="1"/>
</dbReference>
<name>A0A812CVK6_ACAPH</name>
<dbReference type="Proteomes" id="UP000597762">
    <property type="component" value="Unassembled WGS sequence"/>
</dbReference>
<dbReference type="InterPro" id="IPR018181">
    <property type="entry name" value="Heat_shock_70_CS"/>
</dbReference>
<evidence type="ECO:0000313" key="4">
    <source>
        <dbReference type="EMBL" id="CAE1281249.1"/>
    </source>
</evidence>
<accession>A0A812CVK6</accession>
<dbReference type="FunFam" id="3.30.420.40:FF:000028">
    <property type="entry name" value="heat shock 70 kDa protein-like"/>
    <property type="match status" value="1"/>
</dbReference>
<organism evidence="4 5">
    <name type="scientific">Acanthosepion pharaonis</name>
    <name type="common">Pharaoh cuttlefish</name>
    <name type="synonym">Sepia pharaonis</name>
    <dbReference type="NCBI Taxonomy" id="158019"/>
    <lineage>
        <taxon>Eukaryota</taxon>
        <taxon>Metazoa</taxon>
        <taxon>Spiralia</taxon>
        <taxon>Lophotrochozoa</taxon>
        <taxon>Mollusca</taxon>
        <taxon>Cephalopoda</taxon>
        <taxon>Coleoidea</taxon>
        <taxon>Decapodiformes</taxon>
        <taxon>Sepiida</taxon>
        <taxon>Sepiina</taxon>
        <taxon>Sepiidae</taxon>
        <taxon>Acanthosepion</taxon>
    </lineage>
</organism>
<evidence type="ECO:0000313" key="5">
    <source>
        <dbReference type="Proteomes" id="UP000597762"/>
    </source>
</evidence>